<proteinExistence type="predicted"/>
<gene>
    <name evidence="1" type="ORF">NZ47_03950</name>
</gene>
<dbReference type="Proteomes" id="UP000030993">
    <property type="component" value="Unassembled WGS sequence"/>
</dbReference>
<reference evidence="1 2" key="1">
    <citation type="journal article" date="2013" name="PLoS ONE">
        <title>Identification and characterization of three novel lipases belonging to families II and V from Anaerovibrio lipolyticus 5ST.</title>
        <authorList>
            <person name="Prive F."/>
            <person name="Kaderbhai N.N."/>
            <person name="Girdwood S."/>
            <person name="Worgan H.J."/>
            <person name="Pinloche E."/>
            <person name="Scollan N.D."/>
            <person name="Huws S.A."/>
            <person name="Newbold C.J."/>
        </authorList>
    </citation>
    <scope>NUCLEOTIDE SEQUENCE [LARGE SCALE GENOMIC DNA]</scope>
    <source>
        <strain evidence="1 2">5S</strain>
    </source>
</reference>
<dbReference type="eggNOG" id="ENOG5033B9S">
    <property type="taxonomic scope" value="Bacteria"/>
</dbReference>
<dbReference type="STRING" id="82374.NZ47_03950"/>
<evidence type="ECO:0000313" key="1">
    <source>
        <dbReference type="EMBL" id="KHM52570.1"/>
    </source>
</evidence>
<dbReference type="AlphaFoldDB" id="A0A0B2JW50"/>
<dbReference type="RefSeq" id="WP_039206690.1">
    <property type="nucleotide sequence ID" value="NZ_JSCE01000083.1"/>
</dbReference>
<accession>A0A0B2JW50</accession>
<dbReference type="EMBL" id="JSCE01000083">
    <property type="protein sequence ID" value="KHM52570.1"/>
    <property type="molecule type" value="Genomic_DNA"/>
</dbReference>
<comment type="caution">
    <text evidence="1">The sequence shown here is derived from an EMBL/GenBank/DDBJ whole genome shotgun (WGS) entry which is preliminary data.</text>
</comment>
<protein>
    <submittedName>
        <fullName evidence="1">Uncharacterized protein</fullName>
    </submittedName>
</protein>
<keyword evidence="2" id="KW-1185">Reference proteome</keyword>
<sequence length="71" mass="7842">MSEDVLTKVYGTADSIHTVIDTAPKLSAADNKKRQDRINKTIYTYNANECVSLCFTVKNGVISEIAIYVAE</sequence>
<evidence type="ECO:0000313" key="2">
    <source>
        <dbReference type="Proteomes" id="UP000030993"/>
    </source>
</evidence>
<name>A0A0B2JW50_9FIRM</name>
<organism evidence="1 2">
    <name type="scientific">Anaerovibrio lipolyticus</name>
    <dbReference type="NCBI Taxonomy" id="82374"/>
    <lineage>
        <taxon>Bacteria</taxon>
        <taxon>Bacillati</taxon>
        <taxon>Bacillota</taxon>
        <taxon>Negativicutes</taxon>
        <taxon>Selenomonadales</taxon>
        <taxon>Selenomonadaceae</taxon>
        <taxon>Anaerovibrio</taxon>
    </lineage>
</organism>